<keyword evidence="2" id="KW-1133">Transmembrane helix</keyword>
<dbReference type="RefSeq" id="WP_169532925.1">
    <property type="nucleotide sequence ID" value="NZ_JABBGH010000003.1"/>
</dbReference>
<reference evidence="4 5" key="1">
    <citation type="submission" date="2020-04" db="EMBL/GenBank/DDBJ databases">
        <title>Hymenobacter polaris sp. nov., isolated from Arctic soil.</title>
        <authorList>
            <person name="Dahal R.H."/>
        </authorList>
    </citation>
    <scope>NUCLEOTIDE SEQUENCE [LARGE SCALE GENOMIC DNA]</scope>
    <source>
        <strain evidence="4 5">RP-2-7</strain>
    </source>
</reference>
<proteinExistence type="predicted"/>
<feature type="transmembrane region" description="Helical" evidence="2">
    <location>
        <begin position="126"/>
        <end position="145"/>
    </location>
</feature>
<evidence type="ECO:0000256" key="1">
    <source>
        <dbReference type="SAM" id="MobiDB-lite"/>
    </source>
</evidence>
<feature type="compositionally biased region" description="Low complexity" evidence="1">
    <location>
        <begin position="74"/>
        <end position="89"/>
    </location>
</feature>
<keyword evidence="2" id="KW-0472">Membrane</keyword>
<dbReference type="InterPro" id="IPR018649">
    <property type="entry name" value="SHOCT"/>
</dbReference>
<evidence type="ECO:0000313" key="4">
    <source>
        <dbReference type="EMBL" id="NML67245.1"/>
    </source>
</evidence>
<comment type="caution">
    <text evidence="4">The sequence shown here is derived from an EMBL/GenBank/DDBJ whole genome shotgun (WGS) entry which is preliminary data.</text>
</comment>
<accession>A0A7Y0FP70</accession>
<dbReference type="Proteomes" id="UP000559626">
    <property type="component" value="Unassembled WGS sequence"/>
</dbReference>
<feature type="domain" description="SHOCT" evidence="3">
    <location>
        <begin position="15"/>
        <end position="41"/>
    </location>
</feature>
<keyword evidence="2" id="KW-0812">Transmembrane</keyword>
<dbReference type="AlphaFoldDB" id="A0A7Y0FP70"/>
<feature type="region of interest" description="Disordered" evidence="1">
    <location>
        <begin position="170"/>
        <end position="260"/>
    </location>
</feature>
<protein>
    <submittedName>
        <fullName evidence="4">SHOCT domain-containing protein</fullName>
    </submittedName>
</protein>
<evidence type="ECO:0000256" key="2">
    <source>
        <dbReference type="SAM" id="Phobius"/>
    </source>
</evidence>
<feature type="compositionally biased region" description="Low complexity" evidence="1">
    <location>
        <begin position="47"/>
        <end position="67"/>
    </location>
</feature>
<feature type="compositionally biased region" description="Low complexity" evidence="1">
    <location>
        <begin position="202"/>
        <end position="260"/>
    </location>
</feature>
<organism evidence="4 5">
    <name type="scientific">Hymenobacter polaris</name>
    <dbReference type="NCBI Taxonomy" id="2682546"/>
    <lineage>
        <taxon>Bacteria</taxon>
        <taxon>Pseudomonadati</taxon>
        <taxon>Bacteroidota</taxon>
        <taxon>Cytophagia</taxon>
        <taxon>Cytophagales</taxon>
        <taxon>Hymenobacteraceae</taxon>
        <taxon>Hymenobacter</taxon>
    </lineage>
</organism>
<keyword evidence="5" id="KW-1185">Reference proteome</keyword>
<gene>
    <name evidence="4" type="ORF">HHL22_18735</name>
</gene>
<dbReference type="Pfam" id="PF09851">
    <property type="entry name" value="SHOCT"/>
    <property type="match status" value="1"/>
</dbReference>
<evidence type="ECO:0000313" key="5">
    <source>
        <dbReference type="Proteomes" id="UP000559626"/>
    </source>
</evidence>
<name>A0A7Y0FP70_9BACT</name>
<sequence length="260" mass="25751">MNPLPDPADNSPLATLRQLKELLDAGAITPQEYDTLKQRLLFGAAPAEPAAPSAEAAAPANSSAPAAEVPPTPYLDTPAALTPEATPLLTPEPDWLAAAAPSLLTPANEADEEPGEVAERRNPLNLVFAIGGLLLFLGVVAYLTLGRPATPDEHLTSTSQTAADTTALAPEVGPQAEQLTLPPRTGPDTVRMVPAAAPPAAPATTAAPDSAATAPAAAPAAQAPAAATTPAPVAPKAAAPKPAVAPAPAATPADTAAGKP</sequence>
<feature type="region of interest" description="Disordered" evidence="1">
    <location>
        <begin position="47"/>
        <end position="89"/>
    </location>
</feature>
<evidence type="ECO:0000259" key="3">
    <source>
        <dbReference type="Pfam" id="PF09851"/>
    </source>
</evidence>
<dbReference type="EMBL" id="JABBGH010000003">
    <property type="protein sequence ID" value="NML67245.1"/>
    <property type="molecule type" value="Genomic_DNA"/>
</dbReference>